<feature type="compositionally biased region" description="Basic and acidic residues" evidence="12">
    <location>
        <begin position="730"/>
        <end position="745"/>
    </location>
</feature>
<dbReference type="FunFam" id="3.90.640.10:FF:000004">
    <property type="entry name" value="Heat shock 70 kDa protein 4"/>
    <property type="match status" value="1"/>
</dbReference>
<dbReference type="InterPro" id="IPR043129">
    <property type="entry name" value="ATPase_NBD"/>
</dbReference>
<dbReference type="GO" id="GO:0045345">
    <property type="term" value="P:positive regulation of MHC class I biosynthetic process"/>
    <property type="evidence" value="ECO:0007669"/>
    <property type="project" value="UniProtKB-ARBA"/>
</dbReference>
<accession>A0A6I8NTU1</accession>
<dbReference type="Ensembl" id="ENSOANT00000072629.1">
    <property type="protein sequence ID" value="ENSOANP00000044699.1"/>
    <property type="gene ID" value="ENSOANG00000015474.3"/>
</dbReference>
<dbReference type="GO" id="GO:0005654">
    <property type="term" value="C:nucleoplasm"/>
    <property type="evidence" value="ECO:0007669"/>
    <property type="project" value="Ensembl"/>
</dbReference>
<evidence type="ECO:0000256" key="2">
    <source>
        <dbReference type="ARBA" id="ARBA00007381"/>
    </source>
</evidence>
<name>A0A6I8NTU1_ORNAN</name>
<dbReference type="InParanoid" id="A0A6I8NTU1"/>
<dbReference type="GO" id="GO:0043014">
    <property type="term" value="F:alpha-tubulin binding"/>
    <property type="evidence" value="ECO:0007669"/>
    <property type="project" value="Ensembl"/>
</dbReference>
<dbReference type="GO" id="GO:0000774">
    <property type="term" value="F:adenyl-nucleotide exchange factor activity"/>
    <property type="evidence" value="ECO:0007669"/>
    <property type="project" value="Ensembl"/>
</dbReference>
<feature type="compositionally biased region" description="Acidic residues" evidence="12">
    <location>
        <begin position="717"/>
        <end position="728"/>
    </location>
</feature>
<dbReference type="FunCoup" id="A0A6I8NTU1">
    <property type="interactions" value="3121"/>
</dbReference>
<dbReference type="SUPFAM" id="SSF53067">
    <property type="entry name" value="Actin-like ATPase domain"/>
    <property type="match status" value="2"/>
</dbReference>
<dbReference type="FunFam" id="3.30.420.40:FF:000243">
    <property type="entry name" value="Heat shock protein 105 kDa"/>
    <property type="match status" value="1"/>
</dbReference>
<dbReference type="Bgee" id="ENSOANG00000015474">
    <property type="expression patterns" value="Expressed in fibroblast and 8 other cell types or tissues"/>
</dbReference>
<evidence type="ECO:0000256" key="9">
    <source>
        <dbReference type="ARBA" id="ARBA00023016"/>
    </source>
</evidence>
<dbReference type="PRINTS" id="PR00301">
    <property type="entry name" value="HEATSHOCK70"/>
</dbReference>
<dbReference type="InterPro" id="IPR013126">
    <property type="entry name" value="Hsp_70_fam"/>
</dbReference>
<evidence type="ECO:0000256" key="5">
    <source>
        <dbReference type="ARBA" id="ARBA00022553"/>
    </source>
</evidence>
<dbReference type="GO" id="GO:0140662">
    <property type="term" value="F:ATP-dependent protein folding chaperone"/>
    <property type="evidence" value="ECO:0007669"/>
    <property type="project" value="InterPro"/>
</dbReference>
<dbReference type="Gene3D" id="2.60.34.10">
    <property type="entry name" value="Substrate Binding Domain Of DNAk, Chain A, domain 1"/>
    <property type="match status" value="1"/>
</dbReference>
<dbReference type="Gene3D" id="3.90.640.10">
    <property type="entry name" value="Actin, Chain A, domain 4"/>
    <property type="match status" value="1"/>
</dbReference>
<dbReference type="OMA" id="YFYRHKL"/>
<evidence type="ECO:0000256" key="7">
    <source>
        <dbReference type="ARBA" id="ARBA00022840"/>
    </source>
</evidence>
<dbReference type="PANTHER" id="PTHR45639:SF2">
    <property type="entry name" value="HEAT SHOCK PROTEIN 105 KDA"/>
    <property type="match status" value="1"/>
</dbReference>
<dbReference type="Pfam" id="PF00012">
    <property type="entry name" value="HSP70"/>
    <property type="match status" value="1"/>
</dbReference>
<dbReference type="Gene3D" id="1.20.1270.10">
    <property type="match status" value="2"/>
</dbReference>
<evidence type="ECO:0000256" key="3">
    <source>
        <dbReference type="ARBA" id="ARBA00016693"/>
    </source>
</evidence>
<feature type="compositionally biased region" description="Basic and acidic residues" evidence="12">
    <location>
        <begin position="776"/>
        <end position="800"/>
    </location>
</feature>
<dbReference type="GO" id="GO:0032991">
    <property type="term" value="C:protein-containing complex"/>
    <property type="evidence" value="ECO:0007669"/>
    <property type="project" value="Ensembl"/>
</dbReference>
<evidence type="ECO:0000313" key="14">
    <source>
        <dbReference type="Proteomes" id="UP000002279"/>
    </source>
</evidence>
<feature type="region of interest" description="Disordered" evidence="12">
    <location>
        <begin position="713"/>
        <end position="803"/>
    </location>
</feature>
<evidence type="ECO:0000256" key="1">
    <source>
        <dbReference type="ARBA" id="ARBA00004496"/>
    </source>
</evidence>
<dbReference type="GO" id="GO:0005524">
    <property type="term" value="F:ATP binding"/>
    <property type="evidence" value="ECO:0007669"/>
    <property type="project" value="UniProtKB-KW"/>
</dbReference>
<dbReference type="GeneTree" id="ENSGT00940000159635"/>
<proteinExistence type="inferred from homology"/>
<dbReference type="GO" id="GO:0005874">
    <property type="term" value="C:microtubule"/>
    <property type="evidence" value="ECO:0007669"/>
    <property type="project" value="Ensembl"/>
</dbReference>
<dbReference type="Gene3D" id="3.30.30.30">
    <property type="match status" value="1"/>
</dbReference>
<protein>
    <recommendedName>
        <fullName evidence="3">Heat shock protein 105 kDa</fullName>
    </recommendedName>
    <alternativeName>
        <fullName evidence="10">Heat shock 110 kDa protein</fullName>
    </alternativeName>
</protein>
<dbReference type="FunFam" id="2.60.34.10:FF:000007">
    <property type="entry name" value="Heat shock protein 105 kDa isoform 1"/>
    <property type="match status" value="1"/>
</dbReference>
<dbReference type="InterPro" id="IPR029047">
    <property type="entry name" value="HSP70_peptide-bd_sf"/>
</dbReference>
<dbReference type="AlphaFoldDB" id="A0A6I8NTU1"/>
<keyword evidence="6" id="KW-0547">Nucleotide-binding</keyword>
<dbReference type="FunFam" id="3.30.420.40:FF:000767">
    <property type="entry name" value="Heat shock protein 70 (HSP70)-4, putative"/>
    <property type="match status" value="1"/>
</dbReference>
<dbReference type="Gene3D" id="3.30.420.40">
    <property type="match status" value="2"/>
</dbReference>
<keyword evidence="14" id="KW-1185">Reference proteome</keyword>
<dbReference type="FunFam" id="3.30.420.40:FF:000495">
    <property type="entry name" value="Heat shock protein 4b"/>
    <property type="match status" value="1"/>
</dbReference>
<dbReference type="PANTHER" id="PTHR45639">
    <property type="entry name" value="HSC70CB, ISOFORM G-RELATED"/>
    <property type="match status" value="1"/>
</dbReference>
<dbReference type="SUPFAM" id="SSF100934">
    <property type="entry name" value="Heat shock protein 70kD (HSP70), C-terminal subdomain"/>
    <property type="match status" value="2"/>
</dbReference>
<sequence length="1072" mass="119054">MATVSITSGASAHWLESFGAGRGNGVHQGWGGRPLVGILRGGPWQRCPSRVARSPIGRNPSRSALATVSITGGAAAHWPASLEKRHGNGVHHGRRGRPLVGILREAPWQRCPSRAGRPPIGRHPSRSAMATVSITGGAVAHWPASFEKRHGNGVHHGRGGRPLAGIFREGSRRRKRKRHMEEPGSKCRRFWKVRGRRARPDGPAARASRAACTDYRLSIDRSIGGGGGGAVSHGRGGAGRGLPELLHRGGPGRGHRDHRQRVQRPLHPQITHANNTVSNFKRFHGRAFNDPFIHKEKEKLSFDLIPMKNGGVGIKVMYMDEEHFFSVEQITAMLLTKLKETAENNLRKPVTDCVISVPSFFTDAERRSVLDAAQIVGLNCLRLMNDMTAVALNYGIYKQDLPALEEKPRIVVFVDMGHSAFQVSACAFNKGKLKVLGTAFDPFLGGRDFDEKLVDYFCAEIQAKYKLDPRSKIRALLRLYQECEKLKKLMSSNSMDLPLNIECFMNDIDVSGKMNRSQFEELCGDLLQKVDAPLHTLMEQTQLRVEDVSAVEIVGGTTRIPAVKEKIARFFGKDVSTTLNADEAVARGCALQCAILSPAFKVREFSVTDAVPFPISLVWSNDSEDTDGAHEVFSRNHAAPFSKVLTFYRKGPFELEAFYSDPAGVPYPEAKIGRFVVQNISAQKDGEKSKVKVKVRVNTHGIFTVSTASMVEKVQSEENEDSSVECDVDCPNHRPAENSDSDKNVQQDNSEAGTQPQVQTDDHQTPQSPPPPEPPSEEHKIPDADKGNEKKSDQPPEAKKPKMKVVNVELPVEANLVWQLGRDLLNLYIETEGKMIMQDKLEKERNDAKNAVEEYVYEFRDKLSGPYEKFVGEQDLQSFLRLLTETEDWLYEEGEDQAKQAYVDKLDELTKLGTPIKIRCQEAEERPRAFEELGQRLQHYAKIAGDYRNKDEKYIHVDATEMKKVEKSVNEMMEWMNNALNAQAKQSLAQDPVVRASEIKAKVKELSSVCEPIVTQPKPKVESPKQDKPPNGPVPDQNGDVAGKAQPDADVPQQNGDCHPGDKNPDVGMDLD</sequence>
<organism evidence="13 14">
    <name type="scientific">Ornithorhynchus anatinus</name>
    <name type="common">Duckbill platypus</name>
    <dbReference type="NCBI Taxonomy" id="9258"/>
    <lineage>
        <taxon>Eukaryota</taxon>
        <taxon>Metazoa</taxon>
        <taxon>Chordata</taxon>
        <taxon>Craniata</taxon>
        <taxon>Vertebrata</taxon>
        <taxon>Euteleostomi</taxon>
        <taxon>Mammalia</taxon>
        <taxon>Monotremata</taxon>
        <taxon>Ornithorhynchidae</taxon>
        <taxon>Ornithorhynchus</taxon>
    </lineage>
</organism>
<evidence type="ECO:0000256" key="6">
    <source>
        <dbReference type="ARBA" id="ARBA00022741"/>
    </source>
</evidence>
<dbReference type="InterPro" id="IPR018181">
    <property type="entry name" value="Heat_shock_70_CS"/>
</dbReference>
<keyword evidence="8" id="KW-0007">Acetylation</keyword>
<reference evidence="13" key="3">
    <citation type="submission" date="2025-09" db="UniProtKB">
        <authorList>
            <consortium name="Ensembl"/>
        </authorList>
    </citation>
    <scope>IDENTIFICATION</scope>
    <source>
        <strain evidence="13">Glennie</strain>
    </source>
</reference>
<comment type="similarity">
    <text evidence="2">Belongs to the heat shock protein 70 family.</text>
</comment>
<dbReference type="PROSITE" id="PS01036">
    <property type="entry name" value="HSP70_3"/>
    <property type="match status" value="1"/>
</dbReference>
<dbReference type="GO" id="GO:0005576">
    <property type="term" value="C:extracellular region"/>
    <property type="evidence" value="ECO:0007669"/>
    <property type="project" value="UniProtKB-ARBA"/>
</dbReference>
<keyword evidence="9" id="KW-0346">Stress response</keyword>
<comment type="subcellular location">
    <subcellularLocation>
        <location evidence="1">Cytoplasm</location>
    </subcellularLocation>
</comment>
<keyword evidence="5" id="KW-0597">Phosphoprotein</keyword>
<evidence type="ECO:0000256" key="12">
    <source>
        <dbReference type="SAM" id="MobiDB-lite"/>
    </source>
</evidence>
<feature type="compositionally biased region" description="Basic and acidic residues" evidence="12">
    <location>
        <begin position="1019"/>
        <end position="1028"/>
    </location>
</feature>
<feature type="compositionally biased region" description="Polar residues" evidence="12">
    <location>
        <begin position="746"/>
        <end position="758"/>
    </location>
</feature>
<dbReference type="FunFam" id="1.20.1270.10:FF:000002">
    <property type="entry name" value="Heat shock 70 kDa protein 4"/>
    <property type="match status" value="1"/>
</dbReference>
<evidence type="ECO:0000256" key="10">
    <source>
        <dbReference type="ARBA" id="ARBA00033129"/>
    </source>
</evidence>
<dbReference type="FunFam" id="3.30.30.30:FF:000002">
    <property type="entry name" value="Heat shock 70 kDa protein 4"/>
    <property type="match status" value="1"/>
</dbReference>
<comment type="subunit">
    <text evidence="11">Interacts with HSPA8/HSC70. Interacts with HSPA1A (via NBD) and HSPA1B (via NBD).</text>
</comment>
<feature type="region of interest" description="Disordered" evidence="12">
    <location>
        <begin position="1014"/>
        <end position="1072"/>
    </location>
</feature>
<reference evidence="13" key="2">
    <citation type="submission" date="2025-08" db="UniProtKB">
        <authorList>
            <consortium name="Ensembl"/>
        </authorList>
    </citation>
    <scope>IDENTIFICATION</scope>
    <source>
        <strain evidence="13">Glennie</strain>
    </source>
</reference>
<keyword evidence="4" id="KW-0963">Cytoplasm</keyword>
<dbReference type="GO" id="GO:0005829">
    <property type="term" value="C:cytosol"/>
    <property type="evidence" value="ECO:0007669"/>
    <property type="project" value="Ensembl"/>
</dbReference>
<evidence type="ECO:0000256" key="8">
    <source>
        <dbReference type="ARBA" id="ARBA00022990"/>
    </source>
</evidence>
<evidence type="ECO:0000313" key="13">
    <source>
        <dbReference type="Ensembl" id="ENSOANP00000044699.1"/>
    </source>
</evidence>
<dbReference type="Proteomes" id="UP000002279">
    <property type="component" value="Chromosome 20"/>
</dbReference>
<dbReference type="FunFam" id="1.20.1270.10:FF:000012">
    <property type="entry name" value="Heat shock protein 105 kDa isoform 1"/>
    <property type="match status" value="1"/>
</dbReference>
<dbReference type="GO" id="GO:0051135">
    <property type="term" value="P:positive regulation of NK T cell activation"/>
    <property type="evidence" value="ECO:0007669"/>
    <property type="project" value="UniProtKB-ARBA"/>
</dbReference>
<gene>
    <name evidence="13" type="primary">HSPH1</name>
</gene>
<dbReference type="SUPFAM" id="SSF100920">
    <property type="entry name" value="Heat shock protein 70kD (HSP70), peptide-binding domain"/>
    <property type="match status" value="1"/>
</dbReference>
<evidence type="ECO:0000256" key="11">
    <source>
        <dbReference type="ARBA" id="ARBA00046487"/>
    </source>
</evidence>
<dbReference type="InterPro" id="IPR029048">
    <property type="entry name" value="HSP70_C_sf"/>
</dbReference>
<dbReference type="GO" id="GO:0006986">
    <property type="term" value="P:response to unfolded protein"/>
    <property type="evidence" value="ECO:0007669"/>
    <property type="project" value="UniProtKB-ARBA"/>
</dbReference>
<keyword evidence="7" id="KW-0067">ATP-binding</keyword>
<reference evidence="13 14" key="1">
    <citation type="journal article" date="2008" name="Nature">
        <title>Genome analysis of the platypus reveals unique signatures of evolution.</title>
        <authorList>
            <person name="Warren W.C."/>
            <person name="Hillier L.W."/>
            <person name="Marshall Graves J.A."/>
            <person name="Birney E."/>
            <person name="Ponting C.P."/>
            <person name="Grutzner F."/>
            <person name="Belov K."/>
            <person name="Miller W."/>
            <person name="Clarke L."/>
            <person name="Chinwalla A.T."/>
            <person name="Yang S.P."/>
            <person name="Heger A."/>
            <person name="Locke D.P."/>
            <person name="Miethke P."/>
            <person name="Waters P.D."/>
            <person name="Veyrunes F."/>
            <person name="Fulton L."/>
            <person name="Fulton B."/>
            <person name="Graves T."/>
            <person name="Wallis J."/>
            <person name="Puente X.S."/>
            <person name="Lopez-Otin C."/>
            <person name="Ordonez G.R."/>
            <person name="Eichler E.E."/>
            <person name="Chen L."/>
            <person name="Cheng Z."/>
            <person name="Deakin J.E."/>
            <person name="Alsop A."/>
            <person name="Thompson K."/>
            <person name="Kirby P."/>
            <person name="Papenfuss A.T."/>
            <person name="Wakefield M.J."/>
            <person name="Olender T."/>
            <person name="Lancet D."/>
            <person name="Huttley G.A."/>
            <person name="Smit A.F."/>
            <person name="Pask A."/>
            <person name="Temple-Smith P."/>
            <person name="Batzer M.A."/>
            <person name="Walker J.A."/>
            <person name="Konkel M.K."/>
            <person name="Harris R.S."/>
            <person name="Whittington C.M."/>
            <person name="Wong E.S."/>
            <person name="Gemmell N.J."/>
            <person name="Buschiazzo E."/>
            <person name="Vargas Jentzsch I.M."/>
            <person name="Merkel A."/>
            <person name="Schmitz J."/>
            <person name="Zemann A."/>
            <person name="Churakov G."/>
            <person name="Kriegs J.O."/>
            <person name="Brosius J."/>
            <person name="Murchison E.P."/>
            <person name="Sachidanandam R."/>
            <person name="Smith C."/>
            <person name="Hannon G.J."/>
            <person name="Tsend-Ayush E."/>
            <person name="McMillan D."/>
            <person name="Attenborough R."/>
            <person name="Rens W."/>
            <person name="Ferguson-Smith M."/>
            <person name="Lefevre C.M."/>
            <person name="Sharp J.A."/>
            <person name="Nicholas K.R."/>
            <person name="Ray D.A."/>
            <person name="Kube M."/>
            <person name="Reinhardt R."/>
            <person name="Pringle T.H."/>
            <person name="Taylor J."/>
            <person name="Jones R.C."/>
            <person name="Nixon B."/>
            <person name="Dacheux J.L."/>
            <person name="Niwa H."/>
            <person name="Sekita Y."/>
            <person name="Huang X."/>
            <person name="Stark A."/>
            <person name="Kheradpour P."/>
            <person name="Kellis M."/>
            <person name="Flicek P."/>
            <person name="Chen Y."/>
            <person name="Webber C."/>
            <person name="Hardison R."/>
            <person name="Nelson J."/>
            <person name="Hallsworth-Pepin K."/>
            <person name="Delehaunty K."/>
            <person name="Markovic C."/>
            <person name="Minx P."/>
            <person name="Feng Y."/>
            <person name="Kremitzki C."/>
            <person name="Mitreva M."/>
            <person name="Glasscock J."/>
            <person name="Wylie T."/>
            <person name="Wohldmann P."/>
            <person name="Thiru P."/>
            <person name="Nhan M.N."/>
            <person name="Pohl C.S."/>
            <person name="Smith S.M."/>
            <person name="Hou S."/>
            <person name="Nefedov M."/>
            <person name="de Jong P.J."/>
            <person name="Renfree M.B."/>
            <person name="Mardis E.R."/>
            <person name="Wilson R.K."/>
        </authorList>
    </citation>
    <scope>NUCLEOTIDE SEQUENCE [LARGE SCALE GENOMIC DNA]</scope>
    <source>
        <strain evidence="13 14">Glennie</strain>
    </source>
</reference>
<evidence type="ECO:0000256" key="4">
    <source>
        <dbReference type="ARBA" id="ARBA00022490"/>
    </source>
</evidence>